<reference evidence="2 3" key="1">
    <citation type="submission" date="2024-03" db="EMBL/GenBank/DDBJ databases">
        <title>Aureococcus anophagefferens CCMP1851 and Kratosvirus quantuckense: Draft genome of a second virus-susceptible host strain in the model system.</title>
        <authorList>
            <person name="Chase E."/>
            <person name="Truchon A.R."/>
            <person name="Schepens W."/>
            <person name="Wilhelm S.W."/>
        </authorList>
    </citation>
    <scope>NUCLEOTIDE SEQUENCE [LARGE SCALE GENOMIC DNA]</scope>
    <source>
        <strain evidence="2 3">CCMP1851</strain>
    </source>
</reference>
<evidence type="ECO:0000313" key="2">
    <source>
        <dbReference type="EMBL" id="KAK7231195.1"/>
    </source>
</evidence>
<organism evidence="2 3">
    <name type="scientific">Aureococcus anophagefferens</name>
    <name type="common">Harmful bloom alga</name>
    <dbReference type="NCBI Taxonomy" id="44056"/>
    <lineage>
        <taxon>Eukaryota</taxon>
        <taxon>Sar</taxon>
        <taxon>Stramenopiles</taxon>
        <taxon>Ochrophyta</taxon>
        <taxon>Pelagophyceae</taxon>
        <taxon>Pelagomonadales</taxon>
        <taxon>Pelagomonadaceae</taxon>
        <taxon>Aureococcus</taxon>
    </lineage>
</organism>
<dbReference type="Gene3D" id="1.25.40.10">
    <property type="entry name" value="Tetratricopeptide repeat domain"/>
    <property type="match status" value="1"/>
</dbReference>
<dbReference type="SUPFAM" id="SSF48452">
    <property type="entry name" value="TPR-like"/>
    <property type="match status" value="1"/>
</dbReference>
<evidence type="ECO:0000313" key="3">
    <source>
        <dbReference type="Proteomes" id="UP001363151"/>
    </source>
</evidence>
<name>A0ABR1FI41_AURAN</name>
<protein>
    <submittedName>
        <fullName evidence="2">Uncharacterized protein</fullName>
    </submittedName>
</protein>
<sequence length="573" mass="60906">MVARQAEFDALMAHCPDSDGLRKSLTDLWADPPVAAMAARVPSCACADEARRLLFFPSASDGGAYARLVAPKKPGAAERSPARPALGLMFMLHRESGFLRRFVVAGGLDHLAARLTEGDLHVRAHAVEVFLRITGDPDLRWYDAPRRGSEDAALHAALLAMDGGASPFFEGLAANRRDSFPGGERSCLDLLAFWIGWARQTHCEGMRMGLSRDLLATLSDWVPCAQSRGDPEEEALAKQLFDDFSRFPPHSGADGEACGGVALRDVGDDDDDEVCGDEPVVDVAADATDVSGAVNRPAVAVLLCNRSTCLFKLGEASLAHATFDSRARECFEACADECAAALEADPRNVKAHYRRAQALEKLGPARIFDAIDAARAAKAGLGRGAPPPQRNAIEKLLLDLLKRPAASAGAGGSAAAKKVSKTSKILQSLVRARDGTSQHEMLGKWTDAKAAQFKEKDRTPAERRAAAADELDRDAPELSAGLDGTEESKGGEAPATSDDDEPAAALVDADADSDDDDAMEIRARDAAAAKSAKKAKAKAKEAKKENGRKPKDADVKKKKQADKLAKILGMSHA</sequence>
<accession>A0ABR1FI41</accession>
<gene>
    <name evidence="2" type="ORF">SO694_00071191</name>
</gene>
<feature type="compositionally biased region" description="Acidic residues" evidence="1">
    <location>
        <begin position="509"/>
        <end position="518"/>
    </location>
</feature>
<comment type="caution">
    <text evidence="2">The sequence shown here is derived from an EMBL/GenBank/DDBJ whole genome shotgun (WGS) entry which is preliminary data.</text>
</comment>
<feature type="compositionally biased region" description="Basic and acidic residues" evidence="1">
    <location>
        <begin position="452"/>
        <end position="467"/>
    </location>
</feature>
<keyword evidence="3" id="KW-1185">Reference proteome</keyword>
<evidence type="ECO:0000256" key="1">
    <source>
        <dbReference type="SAM" id="MobiDB-lite"/>
    </source>
</evidence>
<proteinExistence type="predicted"/>
<feature type="region of interest" description="Disordered" evidence="1">
    <location>
        <begin position="430"/>
        <end position="573"/>
    </location>
</feature>
<dbReference type="Proteomes" id="UP001363151">
    <property type="component" value="Unassembled WGS sequence"/>
</dbReference>
<dbReference type="InterPro" id="IPR011990">
    <property type="entry name" value="TPR-like_helical_dom_sf"/>
</dbReference>
<feature type="compositionally biased region" description="Basic and acidic residues" evidence="1">
    <location>
        <begin position="538"/>
        <end position="565"/>
    </location>
</feature>
<dbReference type="EMBL" id="JBBJCI010000419">
    <property type="protein sequence ID" value="KAK7231195.1"/>
    <property type="molecule type" value="Genomic_DNA"/>
</dbReference>